<dbReference type="GO" id="GO:0004637">
    <property type="term" value="F:phosphoribosylamine-glycine ligase activity"/>
    <property type="evidence" value="ECO:0007669"/>
    <property type="project" value="UniProtKB-UniRule"/>
</dbReference>
<dbReference type="Gene3D" id="3.90.600.10">
    <property type="entry name" value="Phosphoribosylglycinamide synthetase, C-terminal domain"/>
    <property type="match status" value="1"/>
</dbReference>
<dbReference type="PROSITE" id="PS50975">
    <property type="entry name" value="ATP_GRASP"/>
    <property type="match status" value="1"/>
</dbReference>
<dbReference type="KEGG" id="acae:HYG86_11015"/>
<dbReference type="SMART" id="SM01210">
    <property type="entry name" value="GARS_C"/>
    <property type="match status" value="1"/>
</dbReference>
<dbReference type="InterPro" id="IPR000115">
    <property type="entry name" value="PRibGlycinamide_synth"/>
</dbReference>
<evidence type="ECO:0000256" key="2">
    <source>
        <dbReference type="ARBA" id="ARBA00001946"/>
    </source>
</evidence>
<evidence type="ECO:0000256" key="10">
    <source>
        <dbReference type="ARBA" id="ARBA00042242"/>
    </source>
</evidence>
<evidence type="ECO:0000256" key="6">
    <source>
        <dbReference type="ARBA" id="ARBA00022741"/>
    </source>
</evidence>
<dbReference type="EC" id="6.3.4.13" evidence="4 12"/>
<dbReference type="Gene3D" id="3.30.470.20">
    <property type="entry name" value="ATP-grasp fold, B domain"/>
    <property type="match status" value="1"/>
</dbReference>
<comment type="pathway">
    <text evidence="3 12">Purine metabolism; IMP biosynthesis via de novo pathway; N(1)-(5-phospho-D-ribosyl)glycinamide from 5-phospho-alpha-D-ribose 1-diphosphate: step 2/2.</text>
</comment>
<gene>
    <name evidence="12 15" type="primary">purD</name>
    <name evidence="15" type="ORF">HYG86_11015</name>
</gene>
<comment type="cofactor">
    <cofactor evidence="1">
        <name>Mn(2+)</name>
        <dbReference type="ChEBI" id="CHEBI:29035"/>
    </cofactor>
</comment>
<dbReference type="UniPathway" id="UPA00074">
    <property type="reaction ID" value="UER00125"/>
</dbReference>
<dbReference type="Pfam" id="PF02844">
    <property type="entry name" value="GARS_N"/>
    <property type="match status" value="1"/>
</dbReference>
<evidence type="ECO:0000259" key="14">
    <source>
        <dbReference type="PROSITE" id="PS50975"/>
    </source>
</evidence>
<comment type="cofactor">
    <cofactor evidence="2">
        <name>Mg(2+)</name>
        <dbReference type="ChEBI" id="CHEBI:18420"/>
    </cofactor>
</comment>
<evidence type="ECO:0000256" key="11">
    <source>
        <dbReference type="ARBA" id="ARBA00042864"/>
    </source>
</evidence>
<dbReference type="SMART" id="SM01209">
    <property type="entry name" value="GARS_A"/>
    <property type="match status" value="1"/>
</dbReference>
<dbReference type="InterPro" id="IPR037123">
    <property type="entry name" value="PRibGlycinamide_synth_C_sf"/>
</dbReference>
<dbReference type="SUPFAM" id="SSF56059">
    <property type="entry name" value="Glutathione synthetase ATP-binding domain-like"/>
    <property type="match status" value="1"/>
</dbReference>
<dbReference type="Pfam" id="PF01071">
    <property type="entry name" value="GARS_A"/>
    <property type="match status" value="1"/>
</dbReference>
<keyword evidence="16" id="KW-1185">Reference proteome</keyword>
<dbReference type="InterPro" id="IPR016185">
    <property type="entry name" value="PreATP-grasp_dom_sf"/>
</dbReference>
<dbReference type="PANTHER" id="PTHR43472:SF1">
    <property type="entry name" value="PHOSPHORIBOSYLAMINE--GLYCINE LIGASE, CHLOROPLASTIC"/>
    <property type="match status" value="1"/>
</dbReference>
<evidence type="ECO:0000256" key="12">
    <source>
        <dbReference type="HAMAP-Rule" id="MF_00138"/>
    </source>
</evidence>
<evidence type="ECO:0000256" key="8">
    <source>
        <dbReference type="ARBA" id="ARBA00022840"/>
    </source>
</evidence>
<proteinExistence type="inferred from homology"/>
<keyword evidence="7 12" id="KW-0658">Purine biosynthesis</keyword>
<dbReference type="InterPro" id="IPR020560">
    <property type="entry name" value="PRibGlycinamide_synth_C-dom"/>
</dbReference>
<organism evidence="15 16">
    <name type="scientific">Alkalicella caledoniensis</name>
    <dbReference type="NCBI Taxonomy" id="2731377"/>
    <lineage>
        <taxon>Bacteria</taxon>
        <taxon>Bacillati</taxon>
        <taxon>Bacillota</taxon>
        <taxon>Clostridia</taxon>
        <taxon>Eubacteriales</taxon>
        <taxon>Proteinivoracaceae</taxon>
        <taxon>Alkalicella</taxon>
    </lineage>
</organism>
<feature type="domain" description="ATP-grasp" evidence="14">
    <location>
        <begin position="109"/>
        <end position="311"/>
    </location>
</feature>
<dbReference type="GO" id="GO:0009113">
    <property type="term" value="P:purine nucleobase biosynthetic process"/>
    <property type="evidence" value="ECO:0007669"/>
    <property type="project" value="InterPro"/>
</dbReference>
<dbReference type="GO" id="GO:0046872">
    <property type="term" value="F:metal ion binding"/>
    <property type="evidence" value="ECO:0007669"/>
    <property type="project" value="InterPro"/>
</dbReference>
<comment type="catalytic activity">
    <reaction evidence="12">
        <text>5-phospho-beta-D-ribosylamine + glycine + ATP = N(1)-(5-phospho-beta-D-ribosyl)glycinamide + ADP + phosphate + H(+)</text>
        <dbReference type="Rhea" id="RHEA:17453"/>
        <dbReference type="ChEBI" id="CHEBI:15378"/>
        <dbReference type="ChEBI" id="CHEBI:30616"/>
        <dbReference type="ChEBI" id="CHEBI:43474"/>
        <dbReference type="ChEBI" id="CHEBI:57305"/>
        <dbReference type="ChEBI" id="CHEBI:58681"/>
        <dbReference type="ChEBI" id="CHEBI:143788"/>
        <dbReference type="ChEBI" id="CHEBI:456216"/>
        <dbReference type="EC" id="6.3.4.13"/>
    </reaction>
</comment>
<dbReference type="InterPro" id="IPR013815">
    <property type="entry name" value="ATP_grasp_subdomain_1"/>
</dbReference>
<evidence type="ECO:0000313" key="15">
    <source>
        <dbReference type="EMBL" id="QNO15254.1"/>
    </source>
</evidence>
<dbReference type="SUPFAM" id="SSF51246">
    <property type="entry name" value="Rudiment single hybrid motif"/>
    <property type="match status" value="1"/>
</dbReference>
<dbReference type="HAMAP" id="MF_00138">
    <property type="entry name" value="GARS"/>
    <property type="match status" value="1"/>
</dbReference>
<accession>A0A7G9W992</accession>
<evidence type="ECO:0000256" key="1">
    <source>
        <dbReference type="ARBA" id="ARBA00001936"/>
    </source>
</evidence>
<keyword evidence="8 13" id="KW-0067">ATP-binding</keyword>
<dbReference type="Pfam" id="PF02843">
    <property type="entry name" value="GARS_C"/>
    <property type="match status" value="1"/>
</dbReference>
<dbReference type="InterPro" id="IPR020561">
    <property type="entry name" value="PRibGlycinamid_synth_ATP-grasp"/>
</dbReference>
<evidence type="ECO:0000256" key="13">
    <source>
        <dbReference type="PROSITE-ProRule" id="PRU00409"/>
    </source>
</evidence>
<dbReference type="Gene3D" id="3.40.50.20">
    <property type="match status" value="1"/>
</dbReference>
<dbReference type="Proteomes" id="UP000516160">
    <property type="component" value="Chromosome"/>
</dbReference>
<dbReference type="PROSITE" id="PS00184">
    <property type="entry name" value="GARS"/>
    <property type="match status" value="1"/>
</dbReference>
<dbReference type="InterPro" id="IPR020562">
    <property type="entry name" value="PRibGlycinamide_synth_N"/>
</dbReference>
<dbReference type="InterPro" id="IPR011054">
    <property type="entry name" value="Rudment_hybrid_motif"/>
</dbReference>
<dbReference type="AlphaFoldDB" id="A0A7G9W992"/>
<evidence type="ECO:0000313" key="16">
    <source>
        <dbReference type="Proteomes" id="UP000516160"/>
    </source>
</evidence>
<dbReference type="InterPro" id="IPR020559">
    <property type="entry name" value="PRibGlycinamide_synth_CS"/>
</dbReference>
<keyword evidence="6 13" id="KW-0547">Nucleotide-binding</keyword>
<reference evidence="15 16" key="1">
    <citation type="submission" date="2020-07" db="EMBL/GenBank/DDBJ databases">
        <title>Alkalicella. sp. LB2 genome.</title>
        <authorList>
            <person name="Postec A."/>
            <person name="Quemeneur M."/>
        </authorList>
    </citation>
    <scope>NUCLEOTIDE SEQUENCE [LARGE SCALE GENOMIC DNA]</scope>
    <source>
        <strain evidence="15 16">LB2</strain>
    </source>
</reference>
<keyword evidence="5 12" id="KW-0436">Ligase</keyword>
<evidence type="ECO:0000256" key="3">
    <source>
        <dbReference type="ARBA" id="ARBA00005174"/>
    </source>
</evidence>
<dbReference type="NCBIfam" id="TIGR00877">
    <property type="entry name" value="purD"/>
    <property type="match status" value="1"/>
</dbReference>
<dbReference type="EMBL" id="CP058559">
    <property type="protein sequence ID" value="QNO15254.1"/>
    <property type="molecule type" value="Genomic_DNA"/>
</dbReference>
<dbReference type="SUPFAM" id="SSF52440">
    <property type="entry name" value="PreATP-grasp domain"/>
    <property type="match status" value="1"/>
</dbReference>
<dbReference type="GO" id="GO:0006189">
    <property type="term" value="P:'de novo' IMP biosynthetic process"/>
    <property type="evidence" value="ECO:0007669"/>
    <property type="project" value="UniProtKB-UniRule"/>
</dbReference>
<name>A0A7G9W992_ALKCA</name>
<dbReference type="Gene3D" id="3.30.1490.20">
    <property type="entry name" value="ATP-grasp fold, A domain"/>
    <property type="match status" value="1"/>
</dbReference>
<evidence type="ECO:0000256" key="5">
    <source>
        <dbReference type="ARBA" id="ARBA00022598"/>
    </source>
</evidence>
<evidence type="ECO:0000256" key="4">
    <source>
        <dbReference type="ARBA" id="ARBA00013255"/>
    </source>
</evidence>
<dbReference type="GO" id="GO:0005524">
    <property type="term" value="F:ATP binding"/>
    <property type="evidence" value="ECO:0007669"/>
    <property type="project" value="UniProtKB-UniRule"/>
</dbReference>
<sequence>MKIMVLGGGGREHSIITKLLESSSVEKIYWVGTKNKKSLNKVEVVMNIELLDFPKLALLAKDKNIAYTIVGPELPLTEGIVDYFQKEELLILGPNKSGAKMEGSKTFAKEIMLKNNVPTAKYVAIKNVNHGKEIISKWGTPIVIKVDGLAQGKGVVIPKTQKEAILELEEMFNKYPKQKIFAEEFFVGPEVSFMALVSRNKFLSLVPARDYKRIYDGNQGPNTGGMGSIASWDLLTKEDTEFIEENVIKRTLEGLQKEGIEFTGILYAGMIMTLDGPKVLEFNTRFGDPEAQSILQLLDCDFAQLLYGATKGELPGKLPFKDKVALTMVMASGGYPGKYESGLEIKGLEELSCKVFEAGTDYANGKIITAGGRVLNLTTVGKNVAACREILYKEQQKITFLGKYFRNDIGL</sequence>
<dbReference type="PANTHER" id="PTHR43472">
    <property type="entry name" value="PHOSPHORIBOSYLAMINE--GLYCINE LIGASE"/>
    <property type="match status" value="1"/>
</dbReference>
<dbReference type="InterPro" id="IPR011761">
    <property type="entry name" value="ATP-grasp"/>
</dbReference>
<evidence type="ECO:0000256" key="7">
    <source>
        <dbReference type="ARBA" id="ARBA00022755"/>
    </source>
</evidence>
<comment type="similarity">
    <text evidence="9 12">Belongs to the GARS family.</text>
</comment>
<evidence type="ECO:0000256" key="9">
    <source>
        <dbReference type="ARBA" id="ARBA00038345"/>
    </source>
</evidence>
<protein>
    <recommendedName>
        <fullName evidence="4 12">Phosphoribosylamine--glycine ligase</fullName>
        <ecNumber evidence="4 12">6.3.4.13</ecNumber>
    </recommendedName>
    <alternativeName>
        <fullName evidence="12">GARS</fullName>
    </alternativeName>
    <alternativeName>
        <fullName evidence="10 12">Glycinamide ribonucleotide synthetase</fullName>
    </alternativeName>
    <alternativeName>
        <fullName evidence="11 12">Phosphoribosylglycinamide synthetase</fullName>
    </alternativeName>
</protein>